<dbReference type="EC" id="3.6.5.2" evidence="2"/>
<dbReference type="InterPro" id="IPR051065">
    <property type="entry name" value="Ras-related_GTPase"/>
</dbReference>
<comment type="catalytic activity">
    <reaction evidence="4">
        <text>GTP + H2O = GDP + phosphate + H(+)</text>
        <dbReference type="Rhea" id="RHEA:19669"/>
        <dbReference type="ChEBI" id="CHEBI:15377"/>
        <dbReference type="ChEBI" id="CHEBI:15378"/>
        <dbReference type="ChEBI" id="CHEBI:37565"/>
        <dbReference type="ChEBI" id="CHEBI:43474"/>
        <dbReference type="ChEBI" id="CHEBI:58189"/>
        <dbReference type="EC" id="3.6.5.2"/>
    </reaction>
</comment>
<keyword evidence="5" id="KW-1185">Reference proteome</keyword>
<accession>A0ABM0MT50</accession>
<evidence type="ECO:0000313" key="5">
    <source>
        <dbReference type="Proteomes" id="UP000694865"/>
    </source>
</evidence>
<evidence type="ECO:0000256" key="3">
    <source>
        <dbReference type="ARBA" id="ARBA00022801"/>
    </source>
</evidence>
<gene>
    <name evidence="6" type="primary">LOC102802840</name>
</gene>
<dbReference type="SMART" id="SM00173">
    <property type="entry name" value="RAS"/>
    <property type="match status" value="1"/>
</dbReference>
<protein>
    <recommendedName>
        <fullName evidence="2">small monomeric GTPase</fullName>
        <ecNumber evidence="2">3.6.5.2</ecNumber>
    </recommendedName>
</protein>
<name>A0ABM0MT50_SACKO</name>
<dbReference type="SUPFAM" id="SSF52540">
    <property type="entry name" value="P-loop containing nucleoside triphosphate hydrolases"/>
    <property type="match status" value="1"/>
</dbReference>
<dbReference type="PROSITE" id="PS51421">
    <property type="entry name" value="RAS"/>
    <property type="match status" value="1"/>
</dbReference>
<evidence type="ECO:0000256" key="1">
    <source>
        <dbReference type="ARBA" id="ARBA00008344"/>
    </source>
</evidence>
<keyword evidence="3" id="KW-0378">Hydrolase</keyword>
<sequence length="216" mass="25191">MTTTLRDDYDAAWGLWCCVTTTTLRDVCGAALRLRRCWTYVVLRGDYDAAPLTVRFLTRRFIGEYENSADYKYRHMMSLRDEIVHLEVLDARSENDLSNDVIRWADGVCLVYSITDLSSFWTLRTWAHKIRECRKNLVCEFILVGNKQDLSHFRKISTENGRALASELGCSFFEVSAAEDYQSICDALCKLYQEVTLYKNRRKMSIFGRVFKNSHK</sequence>
<dbReference type="InterPro" id="IPR001806">
    <property type="entry name" value="Small_GTPase"/>
</dbReference>
<dbReference type="RefSeq" id="XP_006823191.1">
    <property type="nucleotide sequence ID" value="XM_006823128.1"/>
</dbReference>
<dbReference type="GeneID" id="102802840"/>
<dbReference type="SMART" id="SM00175">
    <property type="entry name" value="RAB"/>
    <property type="match status" value="1"/>
</dbReference>
<reference evidence="6" key="1">
    <citation type="submission" date="2025-08" db="UniProtKB">
        <authorList>
            <consortium name="RefSeq"/>
        </authorList>
    </citation>
    <scope>IDENTIFICATION</scope>
    <source>
        <tissue evidence="6">Testes</tissue>
    </source>
</reference>
<evidence type="ECO:0000313" key="6">
    <source>
        <dbReference type="RefSeq" id="XP_006823191.1"/>
    </source>
</evidence>
<comment type="similarity">
    <text evidence="1">Belongs to the small GTPase superfamily. Ras family.</text>
</comment>
<dbReference type="Gene3D" id="3.40.50.300">
    <property type="entry name" value="P-loop containing nucleotide triphosphate hydrolases"/>
    <property type="match status" value="1"/>
</dbReference>
<evidence type="ECO:0000256" key="4">
    <source>
        <dbReference type="ARBA" id="ARBA00048098"/>
    </source>
</evidence>
<dbReference type="PANTHER" id="PTHR45704">
    <property type="entry name" value="RAS-LIKE FAMILY MEMBER 11"/>
    <property type="match status" value="1"/>
</dbReference>
<organism evidence="5 6">
    <name type="scientific">Saccoglossus kowalevskii</name>
    <name type="common">Acorn worm</name>
    <dbReference type="NCBI Taxonomy" id="10224"/>
    <lineage>
        <taxon>Eukaryota</taxon>
        <taxon>Metazoa</taxon>
        <taxon>Hemichordata</taxon>
        <taxon>Enteropneusta</taxon>
        <taxon>Harrimaniidae</taxon>
        <taxon>Saccoglossus</taxon>
    </lineage>
</organism>
<evidence type="ECO:0000256" key="2">
    <source>
        <dbReference type="ARBA" id="ARBA00011984"/>
    </source>
</evidence>
<dbReference type="Proteomes" id="UP000694865">
    <property type="component" value="Unplaced"/>
</dbReference>
<dbReference type="PROSITE" id="PS51419">
    <property type="entry name" value="RAB"/>
    <property type="match status" value="1"/>
</dbReference>
<dbReference type="Pfam" id="PF00071">
    <property type="entry name" value="Ras"/>
    <property type="match status" value="1"/>
</dbReference>
<proteinExistence type="inferred from homology"/>
<dbReference type="InterPro" id="IPR027417">
    <property type="entry name" value="P-loop_NTPase"/>
</dbReference>